<reference evidence="2 3" key="1">
    <citation type="submission" date="2022-06" db="EMBL/GenBank/DDBJ databases">
        <title>New Species of the Genus Actinoplanes, ActinopZanes ferrugineus.</title>
        <authorList>
            <person name="Ding P."/>
        </authorList>
    </citation>
    <scope>NUCLEOTIDE SEQUENCE [LARGE SCALE GENOMIC DNA]</scope>
    <source>
        <strain evidence="2 3">TRM88003</strain>
    </source>
</reference>
<feature type="region of interest" description="Disordered" evidence="1">
    <location>
        <begin position="62"/>
        <end position="101"/>
    </location>
</feature>
<organism evidence="2 3">
    <name type="scientific">Paractinoplanes aksuensis</name>
    <dbReference type="NCBI Taxonomy" id="2939490"/>
    <lineage>
        <taxon>Bacteria</taxon>
        <taxon>Bacillati</taxon>
        <taxon>Actinomycetota</taxon>
        <taxon>Actinomycetes</taxon>
        <taxon>Micromonosporales</taxon>
        <taxon>Micromonosporaceae</taxon>
        <taxon>Paractinoplanes</taxon>
    </lineage>
</organism>
<dbReference type="EMBL" id="JAMYJR010000033">
    <property type="protein sequence ID" value="MCO8275057.1"/>
    <property type="molecule type" value="Genomic_DNA"/>
</dbReference>
<sequence>VPTELTKALEGMGGALGGLANMAGDIPKAGVDSAAVEREAVEAAEAAAAEAAKVNDQVRVAEAQVSGDPDKTAALPAPEPIPPSAALGGADYNGVVDRERA</sequence>
<evidence type="ECO:0000313" key="3">
    <source>
        <dbReference type="Proteomes" id="UP001523369"/>
    </source>
</evidence>
<name>A0ABT1DW24_9ACTN</name>
<dbReference type="Proteomes" id="UP001523369">
    <property type="component" value="Unassembled WGS sequence"/>
</dbReference>
<gene>
    <name evidence="2" type="ORF">M1L60_31210</name>
</gene>
<keyword evidence="3" id="KW-1185">Reference proteome</keyword>
<protein>
    <submittedName>
        <fullName evidence="2">SPFH/Band 7/PHB domain protein</fullName>
    </submittedName>
</protein>
<comment type="caution">
    <text evidence="2">The sequence shown here is derived from an EMBL/GenBank/DDBJ whole genome shotgun (WGS) entry which is preliminary data.</text>
</comment>
<feature type="non-terminal residue" evidence="2">
    <location>
        <position position="1"/>
    </location>
</feature>
<proteinExistence type="predicted"/>
<accession>A0ABT1DW24</accession>
<evidence type="ECO:0000313" key="2">
    <source>
        <dbReference type="EMBL" id="MCO8275057.1"/>
    </source>
</evidence>
<evidence type="ECO:0000256" key="1">
    <source>
        <dbReference type="SAM" id="MobiDB-lite"/>
    </source>
</evidence>